<accession>A0AAD7W7S8</accession>
<proteinExistence type="predicted"/>
<name>A0AAD7W7S8_9TELE</name>
<reference evidence="1" key="1">
    <citation type="journal article" date="2023" name="Science">
        <title>Genome structures resolve the early diversification of teleost fishes.</title>
        <authorList>
            <person name="Parey E."/>
            <person name="Louis A."/>
            <person name="Montfort J."/>
            <person name="Bouchez O."/>
            <person name="Roques C."/>
            <person name="Iampietro C."/>
            <person name="Lluch J."/>
            <person name="Castinel A."/>
            <person name="Donnadieu C."/>
            <person name="Desvignes T."/>
            <person name="Floi Bucao C."/>
            <person name="Jouanno E."/>
            <person name="Wen M."/>
            <person name="Mejri S."/>
            <person name="Dirks R."/>
            <person name="Jansen H."/>
            <person name="Henkel C."/>
            <person name="Chen W.J."/>
            <person name="Zahm M."/>
            <person name="Cabau C."/>
            <person name="Klopp C."/>
            <person name="Thompson A.W."/>
            <person name="Robinson-Rechavi M."/>
            <person name="Braasch I."/>
            <person name="Lecointre G."/>
            <person name="Bobe J."/>
            <person name="Postlethwait J.H."/>
            <person name="Berthelot C."/>
            <person name="Roest Crollius H."/>
            <person name="Guiguen Y."/>
        </authorList>
    </citation>
    <scope>NUCLEOTIDE SEQUENCE</scope>
    <source>
        <strain evidence="1">NC1722</strain>
    </source>
</reference>
<dbReference type="AlphaFoldDB" id="A0AAD7W7S8"/>
<dbReference type="Proteomes" id="UP001221898">
    <property type="component" value="Unassembled WGS sequence"/>
</dbReference>
<sequence>MGDDETSRQSRLEKVFHERARPEEHAGTVRIQEREGLELLSTLREEFPLIQTPLIPRTHPHILLKRNQKGFISETVWGKSLPVSSLQMN</sequence>
<evidence type="ECO:0000313" key="1">
    <source>
        <dbReference type="EMBL" id="KAJ8386535.1"/>
    </source>
</evidence>
<evidence type="ECO:0000313" key="2">
    <source>
        <dbReference type="Proteomes" id="UP001221898"/>
    </source>
</evidence>
<comment type="caution">
    <text evidence="1">The sequence shown here is derived from an EMBL/GenBank/DDBJ whole genome shotgun (WGS) entry which is preliminary data.</text>
</comment>
<organism evidence="1 2">
    <name type="scientific">Aldrovandia affinis</name>
    <dbReference type="NCBI Taxonomy" id="143900"/>
    <lineage>
        <taxon>Eukaryota</taxon>
        <taxon>Metazoa</taxon>
        <taxon>Chordata</taxon>
        <taxon>Craniata</taxon>
        <taxon>Vertebrata</taxon>
        <taxon>Euteleostomi</taxon>
        <taxon>Actinopterygii</taxon>
        <taxon>Neopterygii</taxon>
        <taxon>Teleostei</taxon>
        <taxon>Notacanthiformes</taxon>
        <taxon>Halosauridae</taxon>
        <taxon>Aldrovandia</taxon>
    </lineage>
</organism>
<dbReference type="EMBL" id="JAINUG010000227">
    <property type="protein sequence ID" value="KAJ8386535.1"/>
    <property type="molecule type" value="Genomic_DNA"/>
</dbReference>
<gene>
    <name evidence="1" type="ORF">AAFF_G00170050</name>
</gene>
<keyword evidence="2" id="KW-1185">Reference proteome</keyword>
<protein>
    <submittedName>
        <fullName evidence="1">Uncharacterized protein</fullName>
    </submittedName>
</protein>